<dbReference type="EC" id="6.1.1.6" evidence="3"/>
<gene>
    <name evidence="14" type="ORF">METZ01_LOCUS340</name>
</gene>
<keyword evidence="6" id="KW-0479">Metal-binding</keyword>
<comment type="subcellular location">
    <subcellularLocation>
        <location evidence="1">Cytoplasm</location>
    </subcellularLocation>
</comment>
<evidence type="ECO:0000256" key="7">
    <source>
        <dbReference type="ARBA" id="ARBA00022741"/>
    </source>
</evidence>
<dbReference type="GO" id="GO:0046872">
    <property type="term" value="F:metal ion binding"/>
    <property type="evidence" value="ECO:0007669"/>
    <property type="project" value="UniProtKB-KW"/>
</dbReference>
<dbReference type="PANTHER" id="PTHR42918:SF15">
    <property type="entry name" value="LYSINE--TRNA LIGASE, CHLOROPLASTIC_MITOCHONDRIAL"/>
    <property type="match status" value="1"/>
</dbReference>
<sequence>MSDDQKSLQQIVDFRLEKLNKLREDGVNPYPTKYEPTHWSESIKTNYDELEGKTVNVAGRVMAIRKMGKASFAQIMDSEGRIQFFIKRDDVGEESYAHFKLLDIGDYVGVVGYVFTTKTGEISIHTDIITILAKSIRPLPVVKEKDGEVFDAFTDKEHRYRNRHLDLILNPEVKDTFVKRATIIKTIRNFLDDLGFLEVETPVLQPLYGGANARPFTTHHNTLDQKLYLRIADELYLKRLIIGGIDRVYELSKDFRNEGMDRNHNPEFTMLEFYWAYADYEDCMDLVEKMVREAAEKVGALQVDWGGMDIDLSKPFARVPMLKLLKDATGCDLGDVSDDEIQTVCIKNNIKVDETWNYGQMLDELMSKLVEPNLIQPTFIIDYPKAISPLAKVHRNGDQNLVERYELFIGGAEFANSFSELNDPVDQRERLEAQAALKEKGDEEAQPVDEQFIQAMECGMPPTGGVGLGIDRLTMLLTENRWIKDVILFPAMRPEK</sequence>
<dbReference type="SUPFAM" id="SSF55681">
    <property type="entry name" value="Class II aaRS and biotin synthetases"/>
    <property type="match status" value="1"/>
</dbReference>
<dbReference type="CDD" id="cd04322">
    <property type="entry name" value="LysRS_N"/>
    <property type="match status" value="1"/>
</dbReference>
<dbReference type="InterPro" id="IPR002313">
    <property type="entry name" value="Lys-tRNA-ligase_II"/>
</dbReference>
<proteinExistence type="inferred from homology"/>
<evidence type="ECO:0000259" key="13">
    <source>
        <dbReference type="PROSITE" id="PS50862"/>
    </source>
</evidence>
<keyword evidence="9" id="KW-0648">Protein biosynthesis</keyword>
<dbReference type="PANTHER" id="PTHR42918">
    <property type="entry name" value="LYSYL-TRNA SYNTHETASE"/>
    <property type="match status" value="1"/>
</dbReference>
<dbReference type="InterPro" id="IPR018149">
    <property type="entry name" value="Lys-tRNA-synth_II_C"/>
</dbReference>
<dbReference type="HAMAP" id="MF_00252">
    <property type="entry name" value="Lys_tRNA_synth_class2"/>
    <property type="match status" value="1"/>
</dbReference>
<feature type="domain" description="Aminoacyl-transfer RNA synthetases class-II family profile" evidence="13">
    <location>
        <begin position="183"/>
        <end position="494"/>
    </location>
</feature>
<dbReference type="SUPFAM" id="SSF50249">
    <property type="entry name" value="Nucleic acid-binding proteins"/>
    <property type="match status" value="1"/>
</dbReference>
<keyword evidence="7" id="KW-0547">Nucleotide-binding</keyword>
<evidence type="ECO:0000256" key="9">
    <source>
        <dbReference type="ARBA" id="ARBA00022917"/>
    </source>
</evidence>
<evidence type="ECO:0000256" key="1">
    <source>
        <dbReference type="ARBA" id="ARBA00004496"/>
    </source>
</evidence>
<dbReference type="FunFam" id="2.40.50.140:FF:000024">
    <property type="entry name" value="Lysine--tRNA ligase"/>
    <property type="match status" value="1"/>
</dbReference>
<dbReference type="InterPro" id="IPR006195">
    <property type="entry name" value="aa-tRNA-synth_II"/>
</dbReference>
<dbReference type="PRINTS" id="PR00982">
    <property type="entry name" value="TRNASYNTHLYS"/>
</dbReference>
<organism evidence="14">
    <name type="scientific">marine metagenome</name>
    <dbReference type="NCBI Taxonomy" id="408172"/>
    <lineage>
        <taxon>unclassified sequences</taxon>
        <taxon>metagenomes</taxon>
        <taxon>ecological metagenomes</taxon>
    </lineage>
</organism>
<dbReference type="Pfam" id="PF01336">
    <property type="entry name" value="tRNA_anti-codon"/>
    <property type="match status" value="1"/>
</dbReference>
<dbReference type="GO" id="GO:0005524">
    <property type="term" value="F:ATP binding"/>
    <property type="evidence" value="ECO:0007669"/>
    <property type="project" value="UniProtKB-KW"/>
</dbReference>
<dbReference type="EMBL" id="UINC01000019">
    <property type="protein sequence ID" value="SUZ47486.1"/>
    <property type="molecule type" value="Genomic_DNA"/>
</dbReference>
<evidence type="ECO:0000256" key="11">
    <source>
        <dbReference type="ARBA" id="ARBA00030563"/>
    </source>
</evidence>
<keyword evidence="5" id="KW-0436">Ligase</keyword>
<keyword evidence="8" id="KW-0067">ATP-binding</keyword>
<dbReference type="Pfam" id="PF00152">
    <property type="entry name" value="tRNA-synt_2"/>
    <property type="match status" value="1"/>
</dbReference>
<dbReference type="PROSITE" id="PS50862">
    <property type="entry name" value="AA_TRNA_LIGASE_II"/>
    <property type="match status" value="1"/>
</dbReference>
<dbReference type="InterPro" id="IPR004365">
    <property type="entry name" value="NA-bd_OB_tRNA"/>
</dbReference>
<evidence type="ECO:0000256" key="10">
    <source>
        <dbReference type="ARBA" id="ARBA00023146"/>
    </source>
</evidence>
<dbReference type="AlphaFoldDB" id="A0A381MYU7"/>
<dbReference type="InterPro" id="IPR045864">
    <property type="entry name" value="aa-tRNA-synth_II/BPL/LPL"/>
</dbReference>
<dbReference type="GO" id="GO:0000049">
    <property type="term" value="F:tRNA binding"/>
    <property type="evidence" value="ECO:0007669"/>
    <property type="project" value="TreeGrafter"/>
</dbReference>
<evidence type="ECO:0000256" key="6">
    <source>
        <dbReference type="ARBA" id="ARBA00022723"/>
    </source>
</evidence>
<evidence type="ECO:0000256" key="12">
    <source>
        <dbReference type="ARBA" id="ARBA00048573"/>
    </source>
</evidence>
<accession>A0A381MYU7</accession>
<evidence type="ECO:0000256" key="2">
    <source>
        <dbReference type="ARBA" id="ARBA00008226"/>
    </source>
</evidence>
<evidence type="ECO:0000256" key="4">
    <source>
        <dbReference type="ARBA" id="ARBA00022490"/>
    </source>
</evidence>
<dbReference type="FunFam" id="3.30.930.10:FF:000238">
    <property type="entry name" value="Lysine--tRNA ligase"/>
    <property type="match status" value="1"/>
</dbReference>
<evidence type="ECO:0000256" key="3">
    <source>
        <dbReference type="ARBA" id="ARBA00013166"/>
    </source>
</evidence>
<dbReference type="InterPro" id="IPR044136">
    <property type="entry name" value="Lys-tRNA-ligase_II_N"/>
</dbReference>
<dbReference type="GO" id="GO:0006430">
    <property type="term" value="P:lysyl-tRNA aminoacylation"/>
    <property type="evidence" value="ECO:0007669"/>
    <property type="project" value="InterPro"/>
</dbReference>
<dbReference type="Gene3D" id="3.30.930.10">
    <property type="entry name" value="Bira Bifunctional Protein, Domain 2"/>
    <property type="match status" value="1"/>
</dbReference>
<evidence type="ECO:0000256" key="8">
    <source>
        <dbReference type="ARBA" id="ARBA00022840"/>
    </source>
</evidence>
<evidence type="ECO:0000313" key="14">
    <source>
        <dbReference type="EMBL" id="SUZ47486.1"/>
    </source>
</evidence>
<dbReference type="InterPro" id="IPR012340">
    <property type="entry name" value="NA-bd_OB-fold"/>
</dbReference>
<name>A0A381MYU7_9ZZZZ</name>
<dbReference type="GO" id="GO:0004824">
    <property type="term" value="F:lysine-tRNA ligase activity"/>
    <property type="evidence" value="ECO:0007669"/>
    <property type="project" value="UniProtKB-EC"/>
</dbReference>
<keyword evidence="10" id="KW-0030">Aminoacyl-tRNA synthetase</keyword>
<dbReference type="InterPro" id="IPR004364">
    <property type="entry name" value="Aa-tRNA-synt_II"/>
</dbReference>
<keyword evidence="4" id="KW-0963">Cytoplasm</keyword>
<dbReference type="NCBIfam" id="TIGR00499">
    <property type="entry name" value="lysS_bact"/>
    <property type="match status" value="1"/>
</dbReference>
<comment type="catalytic activity">
    <reaction evidence="12">
        <text>tRNA(Lys) + L-lysine + ATP = L-lysyl-tRNA(Lys) + AMP + diphosphate</text>
        <dbReference type="Rhea" id="RHEA:20792"/>
        <dbReference type="Rhea" id="RHEA-COMP:9696"/>
        <dbReference type="Rhea" id="RHEA-COMP:9697"/>
        <dbReference type="ChEBI" id="CHEBI:30616"/>
        <dbReference type="ChEBI" id="CHEBI:32551"/>
        <dbReference type="ChEBI" id="CHEBI:33019"/>
        <dbReference type="ChEBI" id="CHEBI:78442"/>
        <dbReference type="ChEBI" id="CHEBI:78529"/>
        <dbReference type="ChEBI" id="CHEBI:456215"/>
        <dbReference type="EC" id="6.1.1.6"/>
    </reaction>
</comment>
<dbReference type="CDD" id="cd00775">
    <property type="entry name" value="LysRS_core"/>
    <property type="match status" value="1"/>
</dbReference>
<protein>
    <recommendedName>
        <fullName evidence="3">lysine--tRNA ligase</fullName>
        <ecNumber evidence="3">6.1.1.6</ecNumber>
    </recommendedName>
    <alternativeName>
        <fullName evidence="11">Lysyl-tRNA synthetase</fullName>
    </alternativeName>
</protein>
<evidence type="ECO:0000256" key="5">
    <source>
        <dbReference type="ARBA" id="ARBA00022598"/>
    </source>
</evidence>
<reference evidence="14" key="1">
    <citation type="submission" date="2018-05" db="EMBL/GenBank/DDBJ databases">
        <authorList>
            <person name="Lanie J.A."/>
            <person name="Ng W.-L."/>
            <person name="Kazmierczak K.M."/>
            <person name="Andrzejewski T.M."/>
            <person name="Davidsen T.M."/>
            <person name="Wayne K.J."/>
            <person name="Tettelin H."/>
            <person name="Glass J.I."/>
            <person name="Rusch D."/>
            <person name="Podicherti R."/>
            <person name="Tsui H.-C.T."/>
            <person name="Winkler M.E."/>
        </authorList>
    </citation>
    <scope>NUCLEOTIDE SEQUENCE</scope>
</reference>
<dbReference type="NCBIfam" id="NF001756">
    <property type="entry name" value="PRK00484.1"/>
    <property type="match status" value="1"/>
</dbReference>
<dbReference type="GO" id="GO:0005829">
    <property type="term" value="C:cytosol"/>
    <property type="evidence" value="ECO:0007669"/>
    <property type="project" value="TreeGrafter"/>
</dbReference>
<dbReference type="Gene3D" id="2.40.50.140">
    <property type="entry name" value="Nucleic acid-binding proteins"/>
    <property type="match status" value="1"/>
</dbReference>
<comment type="similarity">
    <text evidence="2">Belongs to the class-II aminoacyl-tRNA synthetase family.</text>
</comment>